<evidence type="ECO:0000313" key="3">
    <source>
        <dbReference type="Proteomes" id="UP000186817"/>
    </source>
</evidence>
<feature type="region of interest" description="Disordered" evidence="1">
    <location>
        <begin position="186"/>
        <end position="218"/>
    </location>
</feature>
<evidence type="ECO:0000313" key="2">
    <source>
        <dbReference type="EMBL" id="OLP76400.1"/>
    </source>
</evidence>
<sequence>MSDHRAEDLTFEQMKIAVTPLVCRALPQPVSLQLPLGIYNPLILPITLLQIHDNPLVNMFDVISNHSRDIDFAQLEKAFVDANNSGFVWRGPRYDDSCMQCQNAKITAGGIGFFKGTHPKLWLDKLDCFMMWTKEYQRDIIILELNIRKQHVDEWLAQFQQTISVWTDFQLQQGFQSNMFQTLQQHSSKKAPSRMKRPASCKRPASGLRKKPVSNTPVAKKSPRVFIADESYLNKRKAGSLSRTGRPQKDQVWIWGAVLEGCVSTHFIFRILKHPSEAAAGKPRGHAEMLDNLGMLGLSKGDIFVSDSWPATTSAVKAFRRQHELTERTLPHEKVNHSAGEIKNSNGYSTNAIEAKWSLLKRWARRKLGGKLPSHSDRVKWHRLINEYQGRCILKRQWLEQSSSPVPHALTKGIQQLQELQVQAMSKATYTNAVETVKPGTIAPTPMPEAKEGAESALTFQDWLEISSSTMSDISETSGSWWSGIEQVELTYEKWLAATPLERLSIEPANTEIWTTGRWARMNAREATMIINSMWLERCGATQPKLRAVEPASAAKAKDAAGLSSWTLNQAYNHPDSSGVCAEYNGYNGYIRSYDLEPGDYVQGAIEPRLQGDKSMVSLFLWNLESELGVATSNREELKSIEVAIDRLQPGSDKKKQRLSLPGVQRLPTKFVFTVQQNDKAKQSEPETWIKRKARLVVCGNMTAEDFYHIKNHGVFKSAGGGHLLRRLVTFPLSRWLELKGPLRSKGYFQLYKLYKHTVRALQNGSVSQLLIDGFGQSVGREYAQHKGHTVGLGYGGHLHVVVDGVGSADDMGGYSVVDH</sequence>
<dbReference type="OrthoDB" id="442670at2759"/>
<keyword evidence="3" id="KW-1185">Reference proteome</keyword>
<reference evidence="2 3" key="1">
    <citation type="submission" date="2016-02" db="EMBL/GenBank/DDBJ databases">
        <title>Genome analysis of coral dinoflagellate symbionts highlights evolutionary adaptations to a symbiotic lifestyle.</title>
        <authorList>
            <person name="Aranda M."/>
            <person name="Li Y."/>
            <person name="Liew Y.J."/>
            <person name="Baumgarten S."/>
            <person name="Simakov O."/>
            <person name="Wilson M."/>
            <person name="Piel J."/>
            <person name="Ashoor H."/>
            <person name="Bougouffa S."/>
            <person name="Bajic V.B."/>
            <person name="Ryu T."/>
            <person name="Ravasi T."/>
            <person name="Bayer T."/>
            <person name="Micklem G."/>
            <person name="Kim H."/>
            <person name="Bhak J."/>
            <person name="Lajeunesse T.C."/>
            <person name="Voolstra C.R."/>
        </authorList>
    </citation>
    <scope>NUCLEOTIDE SEQUENCE [LARGE SCALE GENOMIC DNA]</scope>
    <source>
        <strain evidence="2 3">CCMP2467</strain>
    </source>
</reference>
<name>A0A1Q9C0H4_SYMMI</name>
<accession>A0A1Q9C0H4</accession>
<proteinExistence type="predicted"/>
<dbReference type="Proteomes" id="UP000186817">
    <property type="component" value="Unassembled WGS sequence"/>
</dbReference>
<gene>
    <name evidence="2" type="ORF">AK812_SmicGene43671</name>
</gene>
<protein>
    <submittedName>
        <fullName evidence="2">Uncharacterized protein</fullName>
    </submittedName>
</protein>
<comment type="caution">
    <text evidence="2">The sequence shown here is derived from an EMBL/GenBank/DDBJ whole genome shotgun (WGS) entry which is preliminary data.</text>
</comment>
<dbReference type="EMBL" id="LSRX01002035">
    <property type="protein sequence ID" value="OLP76400.1"/>
    <property type="molecule type" value="Genomic_DNA"/>
</dbReference>
<organism evidence="2 3">
    <name type="scientific">Symbiodinium microadriaticum</name>
    <name type="common">Dinoflagellate</name>
    <name type="synonym">Zooxanthella microadriatica</name>
    <dbReference type="NCBI Taxonomy" id="2951"/>
    <lineage>
        <taxon>Eukaryota</taxon>
        <taxon>Sar</taxon>
        <taxon>Alveolata</taxon>
        <taxon>Dinophyceae</taxon>
        <taxon>Suessiales</taxon>
        <taxon>Symbiodiniaceae</taxon>
        <taxon>Symbiodinium</taxon>
    </lineage>
</organism>
<dbReference type="AlphaFoldDB" id="A0A1Q9C0H4"/>
<feature type="compositionally biased region" description="Basic residues" evidence="1">
    <location>
        <begin position="187"/>
        <end position="200"/>
    </location>
</feature>
<evidence type="ECO:0000256" key="1">
    <source>
        <dbReference type="SAM" id="MobiDB-lite"/>
    </source>
</evidence>